<evidence type="ECO:0000313" key="2">
    <source>
        <dbReference type="EMBL" id="MFH6566423.1"/>
    </source>
</evidence>
<evidence type="ECO:0000313" key="3">
    <source>
        <dbReference type="Proteomes" id="UP001609821"/>
    </source>
</evidence>
<accession>A0ABW7M0F5</accession>
<proteinExistence type="predicted"/>
<comment type="caution">
    <text evidence="2">The sequence shown here is derived from an EMBL/GenBank/DDBJ whole genome shotgun (WGS) entry which is preliminary data.</text>
</comment>
<dbReference type="EMBL" id="JBINXB010000011">
    <property type="protein sequence ID" value="MFH6566423.1"/>
    <property type="molecule type" value="Genomic_DNA"/>
</dbReference>
<gene>
    <name evidence="2" type="ORF">ACHMWK_10665</name>
</gene>
<keyword evidence="2" id="KW-0255">Endonuclease</keyword>
<feature type="domain" description="HNH nuclease" evidence="1">
    <location>
        <begin position="134"/>
        <end position="183"/>
    </location>
</feature>
<name>A0ABW7M0F5_9PSED</name>
<evidence type="ECO:0000259" key="1">
    <source>
        <dbReference type="Pfam" id="PF13391"/>
    </source>
</evidence>
<keyword evidence="2" id="KW-0540">Nuclease</keyword>
<sequence length="241" mass="26679">MLEKQAAGQKFVKAHIYRGLAERFGRDEGAFERRMQNISAIYDARGLEWVKGLKPQKNIGTAIKSILIEMIDSLPGLSPAAQELAVAETQAELEHAFDPQNIEDARNRVAASIVRRRGQAAFRKKLLAAYAERCAITGCDQPEVLEAAHIHPYRGQQTNAVANGVLLRADLHTLFDLYLIAIEPDTRLIRLAPALSKSDYAQYEGMPLNTPVSPLAMASTEALQWHADRCSWLKSPSDSSD</sequence>
<keyword evidence="2" id="KW-0378">Hydrolase</keyword>
<protein>
    <submittedName>
        <fullName evidence="2">HNH endonuclease</fullName>
    </submittedName>
</protein>
<dbReference type="RefSeq" id="WP_395247044.1">
    <property type="nucleotide sequence ID" value="NZ_JBINXA010000019.1"/>
</dbReference>
<dbReference type="Pfam" id="PF13391">
    <property type="entry name" value="HNH_2"/>
    <property type="match status" value="1"/>
</dbReference>
<dbReference type="InterPro" id="IPR003615">
    <property type="entry name" value="HNH_nuc"/>
</dbReference>
<keyword evidence="3" id="KW-1185">Reference proteome</keyword>
<reference evidence="2 3" key="1">
    <citation type="submission" date="2024-10" db="EMBL/GenBank/DDBJ databases">
        <title>Aeromonas and Pseudomonas from the Cagarras Archipelago, Rio de Janeiro, Brazil.</title>
        <authorList>
            <person name="Canellas A.L.B."/>
            <person name="Laport M.S."/>
        </authorList>
    </citation>
    <scope>NUCLEOTIDE SEQUENCE [LARGE SCALE GENOMIC DNA]</scope>
    <source>
        <strain evidence="2 3">CPF-4</strain>
    </source>
</reference>
<organism evidence="2 3">
    <name type="scientific">Pseudomonas kulmbachensis</name>
    <dbReference type="NCBI Taxonomy" id="3043408"/>
    <lineage>
        <taxon>Bacteria</taxon>
        <taxon>Pseudomonadati</taxon>
        <taxon>Pseudomonadota</taxon>
        <taxon>Gammaproteobacteria</taxon>
        <taxon>Pseudomonadales</taxon>
        <taxon>Pseudomonadaceae</taxon>
        <taxon>Pseudomonas</taxon>
    </lineage>
</organism>
<dbReference type="Proteomes" id="UP001609821">
    <property type="component" value="Unassembled WGS sequence"/>
</dbReference>
<dbReference type="GO" id="GO:0004519">
    <property type="term" value="F:endonuclease activity"/>
    <property type="evidence" value="ECO:0007669"/>
    <property type="project" value="UniProtKB-KW"/>
</dbReference>